<reference evidence="2" key="1">
    <citation type="journal article" date="2020" name="Stud. Mycol.">
        <title>101 Dothideomycetes genomes: a test case for predicting lifestyles and emergence of pathogens.</title>
        <authorList>
            <person name="Haridas S."/>
            <person name="Albert R."/>
            <person name="Binder M."/>
            <person name="Bloem J."/>
            <person name="Labutti K."/>
            <person name="Salamov A."/>
            <person name="Andreopoulos B."/>
            <person name="Baker S."/>
            <person name="Barry K."/>
            <person name="Bills G."/>
            <person name="Bluhm B."/>
            <person name="Cannon C."/>
            <person name="Castanera R."/>
            <person name="Culley D."/>
            <person name="Daum C."/>
            <person name="Ezra D."/>
            <person name="Gonzalez J."/>
            <person name="Henrissat B."/>
            <person name="Kuo A."/>
            <person name="Liang C."/>
            <person name="Lipzen A."/>
            <person name="Lutzoni F."/>
            <person name="Magnuson J."/>
            <person name="Mondo S."/>
            <person name="Nolan M."/>
            <person name="Ohm R."/>
            <person name="Pangilinan J."/>
            <person name="Park H.-J."/>
            <person name="Ramirez L."/>
            <person name="Alfaro M."/>
            <person name="Sun H."/>
            <person name="Tritt A."/>
            <person name="Yoshinaga Y."/>
            <person name="Zwiers L.-H."/>
            <person name="Turgeon B."/>
            <person name="Goodwin S."/>
            <person name="Spatafora J."/>
            <person name="Crous P."/>
            <person name="Grigoriev I."/>
        </authorList>
    </citation>
    <scope>NUCLEOTIDE SEQUENCE</scope>
    <source>
        <strain evidence="2">Tuck. ex Michener</strain>
    </source>
</reference>
<organism evidence="2 3">
    <name type="scientific">Viridothelium virens</name>
    <name type="common">Speckled blister lichen</name>
    <name type="synonym">Trypethelium virens</name>
    <dbReference type="NCBI Taxonomy" id="1048519"/>
    <lineage>
        <taxon>Eukaryota</taxon>
        <taxon>Fungi</taxon>
        <taxon>Dikarya</taxon>
        <taxon>Ascomycota</taxon>
        <taxon>Pezizomycotina</taxon>
        <taxon>Dothideomycetes</taxon>
        <taxon>Dothideomycetes incertae sedis</taxon>
        <taxon>Trypetheliales</taxon>
        <taxon>Trypetheliaceae</taxon>
        <taxon>Viridothelium</taxon>
    </lineage>
</organism>
<keyword evidence="1" id="KW-1133">Transmembrane helix</keyword>
<evidence type="ECO:0008006" key="4">
    <source>
        <dbReference type="Google" id="ProtNLM"/>
    </source>
</evidence>
<keyword evidence="1" id="KW-0472">Membrane</keyword>
<dbReference type="OrthoDB" id="4492972at2759"/>
<sequence length="94" mass="10194">MEDRQRGYASGAAQSSGLNASLLSKYKFVLLAGCYVAATGFAFLRVHRQPYSKAIKAEQYETIFKGTTLIAVLAGIALNGGDHKSQSRSQKQNH</sequence>
<dbReference type="EMBL" id="ML991835">
    <property type="protein sequence ID" value="KAF2230835.1"/>
    <property type="molecule type" value="Genomic_DNA"/>
</dbReference>
<proteinExistence type="predicted"/>
<evidence type="ECO:0000313" key="3">
    <source>
        <dbReference type="Proteomes" id="UP000800092"/>
    </source>
</evidence>
<keyword evidence="3" id="KW-1185">Reference proteome</keyword>
<keyword evidence="1" id="KW-0812">Transmembrane</keyword>
<evidence type="ECO:0000313" key="2">
    <source>
        <dbReference type="EMBL" id="KAF2230835.1"/>
    </source>
</evidence>
<gene>
    <name evidence="2" type="ORF">EV356DRAFT_508140</name>
</gene>
<dbReference type="AlphaFoldDB" id="A0A6A6GYK7"/>
<protein>
    <recommendedName>
        <fullName evidence="4">HIG1 domain-containing protein</fullName>
    </recommendedName>
</protein>
<evidence type="ECO:0000256" key="1">
    <source>
        <dbReference type="SAM" id="Phobius"/>
    </source>
</evidence>
<feature type="transmembrane region" description="Helical" evidence="1">
    <location>
        <begin position="28"/>
        <end position="46"/>
    </location>
</feature>
<accession>A0A6A6GYK7</accession>
<name>A0A6A6GYK7_VIRVR</name>
<dbReference type="Proteomes" id="UP000800092">
    <property type="component" value="Unassembled WGS sequence"/>
</dbReference>